<name>A0ABR5ALP4_9BACL</name>
<dbReference type="Pfam" id="PF08812">
    <property type="entry name" value="YtxC"/>
    <property type="match status" value="1"/>
</dbReference>
<comment type="caution">
    <text evidence="1">The sequence shown here is derived from an EMBL/GenBank/DDBJ whole genome shotgun (WGS) entry which is preliminary data.</text>
</comment>
<dbReference type="RefSeq" id="WP_041046076.1">
    <property type="nucleotide sequence ID" value="NZ_JXAK01000005.1"/>
</dbReference>
<protein>
    <recommendedName>
        <fullName evidence="3">Sporulation protein YtxC</fullName>
    </recommendedName>
</protein>
<organism evidence="1 2">
    <name type="scientific">Gordoniibacillus kamchatkensis</name>
    <dbReference type="NCBI Taxonomy" id="1590651"/>
    <lineage>
        <taxon>Bacteria</taxon>
        <taxon>Bacillati</taxon>
        <taxon>Bacillota</taxon>
        <taxon>Bacilli</taxon>
        <taxon>Bacillales</taxon>
        <taxon>Paenibacillaceae</taxon>
        <taxon>Gordoniibacillus</taxon>
    </lineage>
</organism>
<evidence type="ECO:0000313" key="1">
    <source>
        <dbReference type="EMBL" id="KIL41886.1"/>
    </source>
</evidence>
<accession>A0ABR5ALP4</accession>
<dbReference type="InterPro" id="IPR014199">
    <property type="entry name" value="Spore_YtxC"/>
</dbReference>
<proteinExistence type="predicted"/>
<evidence type="ECO:0000313" key="2">
    <source>
        <dbReference type="Proteomes" id="UP000031967"/>
    </source>
</evidence>
<evidence type="ECO:0008006" key="3">
    <source>
        <dbReference type="Google" id="ProtNLM"/>
    </source>
</evidence>
<gene>
    <name evidence="1" type="ORF">SD70_04570</name>
</gene>
<dbReference type="EMBL" id="JXAK01000005">
    <property type="protein sequence ID" value="KIL41886.1"/>
    <property type="molecule type" value="Genomic_DNA"/>
</dbReference>
<dbReference type="Proteomes" id="UP000031967">
    <property type="component" value="Unassembled WGS sequence"/>
</dbReference>
<reference evidence="1 2" key="1">
    <citation type="submission" date="2014-12" db="EMBL/GenBank/DDBJ databases">
        <title>Draft genome sequence of Paenibacillus kamchatkensis strain B-2647.</title>
        <authorList>
            <person name="Karlyshev A.V."/>
            <person name="Kudryashova E.B."/>
        </authorList>
    </citation>
    <scope>NUCLEOTIDE SEQUENCE [LARGE SCALE GENOMIC DNA]</scope>
    <source>
        <strain evidence="1 2">VKM B-2647</strain>
    </source>
</reference>
<sequence>MELFTLVLIKPSEEALADMAERLADAFGDLHNDPKGVSLHPYTGDGHGAVRVEAVLPGFQLREQGEAVYAAAGDAIAGYVMERLESSILKDLITREYHYTDPEDIALIEGYCKQFLFYEGEALVSLEEIKNRRLAKISGSVADYLREQTLLVLDGFIRFRLQEYIDEMREVVEYAVDEYMMDRQYQEFISLLKYFVYIQEAKIPAAHLVHKGGAEFLILDDQWEPIDASAFDASFTLEILDKDINLEDMIVSTLITVSPQTIYIHTRDPDQQIIHTITQIFENRASVCSYCRRCHSYLGGESQRQDQLSP</sequence>
<keyword evidence="2" id="KW-1185">Reference proteome</keyword>